<keyword evidence="2" id="KW-1185">Reference proteome</keyword>
<organism evidence="1 2">
    <name type="scientific">Inconstantimicrobium mannanitabidum</name>
    <dbReference type="NCBI Taxonomy" id="1604901"/>
    <lineage>
        <taxon>Bacteria</taxon>
        <taxon>Bacillati</taxon>
        <taxon>Bacillota</taxon>
        <taxon>Clostridia</taxon>
        <taxon>Eubacteriales</taxon>
        <taxon>Clostridiaceae</taxon>
        <taxon>Inconstantimicrobium</taxon>
    </lineage>
</organism>
<reference evidence="1" key="1">
    <citation type="journal article" date="2025" name="Int. J. Syst. Evol. Microbiol.">
        <title>Inconstantimicrobium mannanitabidum sp. nov., a novel member of the family Clostridiaceae isolated from anoxic soil under the treatment of reductive soil disinfestation.</title>
        <authorList>
            <person name="Ueki A."/>
            <person name="Tonouchi A."/>
            <person name="Honma S."/>
            <person name="Kaku N."/>
            <person name="Ueki K."/>
        </authorList>
    </citation>
    <scope>NUCLEOTIDE SEQUENCE</scope>
    <source>
        <strain evidence="1">TW13</strain>
    </source>
</reference>
<evidence type="ECO:0000313" key="2">
    <source>
        <dbReference type="Proteomes" id="UP001058074"/>
    </source>
</evidence>
<accession>A0ACB5RFQ3</accession>
<gene>
    <name evidence="1" type="ORF">rsdtw13_31770</name>
</gene>
<sequence length="341" mass="38948">MKVCGYNLKGKHILAWMLISIVFQGSILLFLDKFYFKDNTDVDMKQVNVSDMSSKPEVHMEIPSESKNVKVSYDGKFIMYNDGTSINIANTSNGSTQKIEGLDTGSLLRTTWVNDRNLMLFLTREGSKVALYNYEPEKNTKQKIIDICYYSSKHKDYDIRTSTITGVIYVRVDNTAYRTDINQTKVTEQSIKISTLSDFFVLPTQDRLVYQNLNGYIYTTQPRSRIYLNAKRKTTVLGVDDDGVAYFGELQSDNKIDTIFSFSIPKNERKRTPITLSSAVATKDIYISSKGSIFVNNSNSKVVTEVETGKQTKYDGEFLSFYNYGVTSLVNNKYYKTRFSN</sequence>
<dbReference type="Proteomes" id="UP001058074">
    <property type="component" value="Unassembled WGS sequence"/>
</dbReference>
<evidence type="ECO:0000313" key="1">
    <source>
        <dbReference type="EMBL" id="GKX67919.1"/>
    </source>
</evidence>
<name>A0ACB5RFQ3_9CLOT</name>
<proteinExistence type="predicted"/>
<protein>
    <submittedName>
        <fullName evidence="1">Uncharacterized protein</fullName>
    </submittedName>
</protein>
<comment type="caution">
    <text evidence="1">The sequence shown here is derived from an EMBL/GenBank/DDBJ whole genome shotgun (WGS) entry which is preliminary data.</text>
</comment>
<dbReference type="EMBL" id="BROD01000001">
    <property type="protein sequence ID" value="GKX67919.1"/>
    <property type="molecule type" value="Genomic_DNA"/>
</dbReference>